<evidence type="ECO:0000259" key="10">
    <source>
        <dbReference type="Pfam" id="PF04290"/>
    </source>
</evidence>
<feature type="transmembrane region" description="Helical" evidence="9">
    <location>
        <begin position="12"/>
        <end position="35"/>
    </location>
</feature>
<comment type="caution">
    <text evidence="11">The sequence shown here is derived from an EMBL/GenBank/DDBJ whole genome shotgun (WGS) entry which is preliminary data.</text>
</comment>
<proteinExistence type="inferred from homology"/>
<comment type="similarity">
    <text evidence="8">Belongs to the TRAP transporter small permease family.</text>
</comment>
<dbReference type="EMBL" id="JBHLUX010000027">
    <property type="protein sequence ID" value="MFC0470912.1"/>
    <property type="molecule type" value="Genomic_DNA"/>
</dbReference>
<evidence type="ECO:0000256" key="4">
    <source>
        <dbReference type="ARBA" id="ARBA00022519"/>
    </source>
</evidence>
<evidence type="ECO:0000313" key="12">
    <source>
        <dbReference type="Proteomes" id="UP001589838"/>
    </source>
</evidence>
<comment type="subcellular location">
    <subcellularLocation>
        <location evidence="1">Cell inner membrane</location>
        <topology evidence="1">Multi-pass membrane protein</topology>
    </subcellularLocation>
</comment>
<feature type="domain" description="Tripartite ATP-independent periplasmic transporters DctQ component" evidence="10">
    <location>
        <begin position="23"/>
        <end position="151"/>
    </location>
</feature>
<evidence type="ECO:0000313" key="11">
    <source>
        <dbReference type="EMBL" id="MFC0470912.1"/>
    </source>
</evidence>
<keyword evidence="3" id="KW-1003">Cell membrane</keyword>
<keyword evidence="2" id="KW-0813">Transport</keyword>
<dbReference type="RefSeq" id="WP_335960785.1">
    <property type="nucleotide sequence ID" value="NZ_JAXBLX010000012.1"/>
</dbReference>
<evidence type="ECO:0000256" key="9">
    <source>
        <dbReference type="SAM" id="Phobius"/>
    </source>
</evidence>
<reference evidence="11 12" key="1">
    <citation type="submission" date="2024-09" db="EMBL/GenBank/DDBJ databases">
        <authorList>
            <person name="Sun Q."/>
            <person name="Mori K."/>
        </authorList>
    </citation>
    <scope>NUCLEOTIDE SEQUENCE [LARGE SCALE GENOMIC DNA]</scope>
    <source>
        <strain evidence="11 12">NCAIM B.02610</strain>
    </source>
</reference>
<keyword evidence="7 9" id="KW-0472">Membrane</keyword>
<keyword evidence="12" id="KW-1185">Reference proteome</keyword>
<name>A0ABV6KD76_9BACI</name>
<keyword evidence="5 9" id="KW-0812">Transmembrane</keyword>
<evidence type="ECO:0000256" key="8">
    <source>
        <dbReference type="ARBA" id="ARBA00038436"/>
    </source>
</evidence>
<dbReference type="InterPro" id="IPR007387">
    <property type="entry name" value="TRAP_DctQ"/>
</dbReference>
<dbReference type="InterPro" id="IPR055348">
    <property type="entry name" value="DctQ"/>
</dbReference>
<evidence type="ECO:0000256" key="2">
    <source>
        <dbReference type="ARBA" id="ARBA00022448"/>
    </source>
</evidence>
<dbReference type="Proteomes" id="UP001589838">
    <property type="component" value="Unassembled WGS sequence"/>
</dbReference>
<keyword evidence="4" id="KW-0997">Cell inner membrane</keyword>
<dbReference type="Pfam" id="PF04290">
    <property type="entry name" value="DctQ"/>
    <property type="match status" value="1"/>
</dbReference>
<feature type="transmembrane region" description="Helical" evidence="9">
    <location>
        <begin position="85"/>
        <end position="103"/>
    </location>
</feature>
<evidence type="ECO:0000256" key="3">
    <source>
        <dbReference type="ARBA" id="ARBA00022475"/>
    </source>
</evidence>
<dbReference type="PANTHER" id="PTHR35011:SF2">
    <property type="entry name" value="2,3-DIKETO-L-GULONATE TRAP TRANSPORTER SMALL PERMEASE PROTEIN YIAM"/>
    <property type="match status" value="1"/>
</dbReference>
<dbReference type="PANTHER" id="PTHR35011">
    <property type="entry name" value="2,3-DIKETO-L-GULONATE TRAP TRANSPORTER SMALL PERMEASE PROTEIN YIAM"/>
    <property type="match status" value="1"/>
</dbReference>
<keyword evidence="6 9" id="KW-1133">Transmembrane helix</keyword>
<feature type="transmembrane region" description="Helical" evidence="9">
    <location>
        <begin position="47"/>
        <end position="64"/>
    </location>
</feature>
<gene>
    <name evidence="11" type="ORF">ACFFHM_10495</name>
</gene>
<feature type="transmembrane region" description="Helical" evidence="9">
    <location>
        <begin position="123"/>
        <end position="141"/>
    </location>
</feature>
<organism evidence="11 12">
    <name type="scientific">Halalkalibacter kiskunsagensis</name>
    <dbReference type="NCBI Taxonomy" id="1548599"/>
    <lineage>
        <taxon>Bacteria</taxon>
        <taxon>Bacillati</taxon>
        <taxon>Bacillota</taxon>
        <taxon>Bacilli</taxon>
        <taxon>Bacillales</taxon>
        <taxon>Bacillaceae</taxon>
        <taxon>Halalkalibacter</taxon>
    </lineage>
</organism>
<evidence type="ECO:0000256" key="1">
    <source>
        <dbReference type="ARBA" id="ARBA00004429"/>
    </source>
</evidence>
<evidence type="ECO:0000256" key="5">
    <source>
        <dbReference type="ARBA" id="ARBA00022692"/>
    </source>
</evidence>
<sequence>MLKVIKYLNGALYTVISVFLSTMVILVFLNVVLRYAFDSGITWSEELARYLFVWVVFLGAIVAFKDKSHLGVDLLIGALPPVAQKVLYTIVNVVIIIVLALVVDGGYKMMELNSNSYAPATGIPLWLLFLSGTFAAVVMILQSITQTVRFVCFNQDPPAWANSNNDLKEEGS</sequence>
<accession>A0ABV6KD76</accession>
<protein>
    <submittedName>
        <fullName evidence="11">TRAP transporter small permease</fullName>
    </submittedName>
</protein>
<evidence type="ECO:0000256" key="6">
    <source>
        <dbReference type="ARBA" id="ARBA00022989"/>
    </source>
</evidence>
<evidence type="ECO:0000256" key="7">
    <source>
        <dbReference type="ARBA" id="ARBA00023136"/>
    </source>
</evidence>